<accession>A0A1I1KCB4</accession>
<evidence type="ECO:0000313" key="2">
    <source>
        <dbReference type="EMBL" id="SFC57932.1"/>
    </source>
</evidence>
<feature type="transmembrane region" description="Helical" evidence="1">
    <location>
        <begin position="347"/>
        <end position="370"/>
    </location>
</feature>
<dbReference type="RefSeq" id="WP_091531003.1">
    <property type="nucleotide sequence ID" value="NZ_FOLT01000011.1"/>
</dbReference>
<feature type="transmembrane region" description="Helical" evidence="1">
    <location>
        <begin position="82"/>
        <end position="104"/>
    </location>
</feature>
<organism evidence="2 3">
    <name type="scientific">Alkalibacterium subtropicum</name>
    <dbReference type="NCBI Taxonomy" id="753702"/>
    <lineage>
        <taxon>Bacteria</taxon>
        <taxon>Bacillati</taxon>
        <taxon>Bacillota</taxon>
        <taxon>Bacilli</taxon>
        <taxon>Lactobacillales</taxon>
        <taxon>Carnobacteriaceae</taxon>
        <taxon>Alkalibacterium</taxon>
    </lineage>
</organism>
<name>A0A1I1KCB4_9LACT</name>
<proteinExistence type="predicted"/>
<dbReference type="Proteomes" id="UP000199612">
    <property type="component" value="Unassembled WGS sequence"/>
</dbReference>
<evidence type="ECO:0000256" key="1">
    <source>
        <dbReference type="SAM" id="Phobius"/>
    </source>
</evidence>
<reference evidence="3" key="1">
    <citation type="submission" date="2016-10" db="EMBL/GenBank/DDBJ databases">
        <authorList>
            <person name="Varghese N."/>
            <person name="Submissions S."/>
        </authorList>
    </citation>
    <scope>NUCLEOTIDE SEQUENCE [LARGE SCALE GENOMIC DNA]</scope>
    <source>
        <strain evidence="3">DSM 23664</strain>
    </source>
</reference>
<feature type="transmembrane region" description="Helical" evidence="1">
    <location>
        <begin position="23"/>
        <end position="45"/>
    </location>
</feature>
<keyword evidence="3" id="KW-1185">Reference proteome</keyword>
<keyword evidence="1" id="KW-0472">Membrane</keyword>
<feature type="transmembrane region" description="Helical" evidence="1">
    <location>
        <begin position="132"/>
        <end position="154"/>
    </location>
</feature>
<dbReference type="AlphaFoldDB" id="A0A1I1KCB4"/>
<feature type="transmembrane region" description="Helical" evidence="1">
    <location>
        <begin position="166"/>
        <end position="187"/>
    </location>
</feature>
<keyword evidence="1" id="KW-0812">Transmembrane</keyword>
<keyword evidence="1" id="KW-1133">Transmembrane helix</keyword>
<feature type="transmembrane region" description="Helical" evidence="1">
    <location>
        <begin position="199"/>
        <end position="221"/>
    </location>
</feature>
<feature type="transmembrane region" description="Helical" evidence="1">
    <location>
        <begin position="431"/>
        <end position="456"/>
    </location>
</feature>
<feature type="transmembrane region" description="Helical" evidence="1">
    <location>
        <begin position="241"/>
        <end position="261"/>
    </location>
</feature>
<feature type="transmembrane region" description="Helical" evidence="1">
    <location>
        <begin position="463"/>
        <end position="483"/>
    </location>
</feature>
<dbReference type="STRING" id="753702.SAMN04488102_11139"/>
<sequence>MAQAFMQTARLFRFSIKKDWGKISLWLLGSAFFIFGGLFEIVQLFGGDPAERETLALVFQNPGMIALFGRALGEQNFTNGAIFTQVMTIMTFILTGIMSILLVVRNTRSEEEDGILELIQAQPVGRVAHTAAAILLLVTTNILVLIISVVILMALKDSSMMLEGVLLTGTIYATSGIFFGAVTLVTAQLSTNARGAMMLAFGVLGVSYIIRIIGDVSLSFLSWFSPMGLLYNTEPFVKNDWYPVFISLGTSLLLIALALFLKQKRDMGSGLLPDKEGERHASAVLKTPVGFALNLIKTPLIVWTVALIILGVTYGSVIGDLDSLLEGNEILNQIIAAEEGVSISQQFLAMILGVLAFISSIPALQFLYRLRTEEVKGRLNNVFAGTHSRYVILGTFFLLSVCVALVLQLLASLAFGGAAVAMDFNVEFIDVLLAAMAYVPAVYILIGMGTLFLGWLPKLTAIVWVYLVFIFINLYFGELFNFPDWLRNLSAFQYVPEIPVEEWSWPVALSLTGAALAFSAIGFIGYRKRDID</sequence>
<dbReference type="EMBL" id="FOLT01000011">
    <property type="protein sequence ID" value="SFC57932.1"/>
    <property type="molecule type" value="Genomic_DNA"/>
</dbReference>
<evidence type="ECO:0000313" key="3">
    <source>
        <dbReference type="Proteomes" id="UP000199612"/>
    </source>
</evidence>
<gene>
    <name evidence="2" type="ORF">SAMN04488102_11139</name>
</gene>
<protein>
    <submittedName>
        <fullName evidence="2">ABC-2 type transport system permease protein</fullName>
    </submittedName>
</protein>
<feature type="transmembrane region" description="Helical" evidence="1">
    <location>
        <begin position="390"/>
        <end position="411"/>
    </location>
</feature>
<dbReference type="OrthoDB" id="2014935at2"/>
<feature type="transmembrane region" description="Helical" evidence="1">
    <location>
        <begin position="300"/>
        <end position="319"/>
    </location>
</feature>
<feature type="transmembrane region" description="Helical" evidence="1">
    <location>
        <begin position="503"/>
        <end position="526"/>
    </location>
</feature>